<keyword evidence="7" id="KW-0378">Hydrolase</keyword>
<evidence type="ECO:0000259" key="12">
    <source>
        <dbReference type="PROSITE" id="PS51462"/>
    </source>
</evidence>
<evidence type="ECO:0000256" key="3">
    <source>
        <dbReference type="ARBA" id="ARBA00022457"/>
    </source>
</evidence>
<dbReference type="OrthoDB" id="9810648at2"/>
<dbReference type="GO" id="GO:0006260">
    <property type="term" value="P:DNA replication"/>
    <property type="evidence" value="ECO:0007669"/>
    <property type="project" value="UniProtKB-KW"/>
</dbReference>
<evidence type="ECO:0000256" key="2">
    <source>
        <dbReference type="ARBA" id="ARBA00005582"/>
    </source>
</evidence>
<sequence length="285" mass="30892">MRSTGLIEAPLATVGAALRHTRTAETGLAALGIRGRSLTSPDSLLVPGDELAFRLSAFTLTTRIVRADADGLSSVLVAGPLAQLRHETVLAQVGPRTLLTDSVRWTSPFGPLGRLGDVAVGRRLVLDVLAARIHAVRELAESWAARTIVVGTAIVHEGRLLAQQRSYPASHAGQWELPGGRVEPGEDESEAVVRECREELDVEVRPTGRLGTDVPLDNGMLLRIHTAELKDPAQQPAAVEHREVRWVSAAELPSLDWLETDRVLLHTLRELLEDSRLQGRSTTAE</sequence>
<dbReference type="EMBL" id="SMKS01000058">
    <property type="protein sequence ID" value="TDD01705.1"/>
    <property type="molecule type" value="Genomic_DNA"/>
</dbReference>
<reference evidence="13 14" key="1">
    <citation type="submission" date="2019-03" db="EMBL/GenBank/DDBJ databases">
        <title>Draft genome sequences of novel Actinobacteria.</title>
        <authorList>
            <person name="Sahin N."/>
            <person name="Ay H."/>
            <person name="Saygin H."/>
        </authorList>
    </citation>
    <scope>NUCLEOTIDE SEQUENCE [LARGE SCALE GENOMIC DNA]</scope>
    <source>
        <strain evidence="13 14">16K309</strain>
    </source>
</reference>
<dbReference type="PRINTS" id="PR00502">
    <property type="entry name" value="NUDIXFAMILY"/>
</dbReference>
<evidence type="ECO:0000313" key="13">
    <source>
        <dbReference type="EMBL" id="TDD01705.1"/>
    </source>
</evidence>
<comment type="caution">
    <text evidence="13">The sequence shown here is derived from an EMBL/GenBank/DDBJ whole genome shotgun (WGS) entry which is preliminary data.</text>
</comment>
<dbReference type="PANTHER" id="PTHR47707:SF1">
    <property type="entry name" value="NUDIX HYDROLASE FAMILY PROTEIN"/>
    <property type="match status" value="1"/>
</dbReference>
<accession>A0A4R4VI04</accession>
<evidence type="ECO:0000256" key="9">
    <source>
        <dbReference type="ARBA" id="ARBA00023204"/>
    </source>
</evidence>
<dbReference type="InterPro" id="IPR000086">
    <property type="entry name" value="NUDIX_hydrolase_dom"/>
</dbReference>
<dbReference type="GO" id="GO:0044715">
    <property type="term" value="F:8-oxo-dGDP phosphatase activity"/>
    <property type="evidence" value="ECO:0007669"/>
    <property type="project" value="TreeGrafter"/>
</dbReference>
<dbReference type="Gene3D" id="3.90.79.10">
    <property type="entry name" value="Nucleoside Triphosphate Pyrophosphohydrolase"/>
    <property type="match status" value="1"/>
</dbReference>
<dbReference type="SUPFAM" id="SSF55811">
    <property type="entry name" value="Nudix"/>
    <property type="match status" value="1"/>
</dbReference>
<name>A0A4R4VI04_9PSEU</name>
<dbReference type="GO" id="GO:0008413">
    <property type="term" value="F:8-oxo-7,8-dihydroguanosine triphosphate pyrophosphatase activity"/>
    <property type="evidence" value="ECO:0007669"/>
    <property type="project" value="TreeGrafter"/>
</dbReference>
<keyword evidence="14" id="KW-1185">Reference proteome</keyword>
<evidence type="ECO:0000256" key="10">
    <source>
        <dbReference type="ARBA" id="ARBA00035861"/>
    </source>
</evidence>
<evidence type="ECO:0000256" key="7">
    <source>
        <dbReference type="ARBA" id="ARBA00022801"/>
    </source>
</evidence>
<dbReference type="GO" id="GO:0035539">
    <property type="term" value="F:8-oxo-7,8-dihydrodeoxyguanosine triphosphate pyrophosphatase activity"/>
    <property type="evidence" value="ECO:0007669"/>
    <property type="project" value="UniProtKB-EC"/>
</dbReference>
<dbReference type="GO" id="GO:0046872">
    <property type="term" value="F:metal ion binding"/>
    <property type="evidence" value="ECO:0007669"/>
    <property type="project" value="UniProtKB-KW"/>
</dbReference>
<dbReference type="GO" id="GO:0044716">
    <property type="term" value="F:8-oxo-GDP phosphatase activity"/>
    <property type="evidence" value="ECO:0007669"/>
    <property type="project" value="TreeGrafter"/>
</dbReference>
<dbReference type="GO" id="GO:0006281">
    <property type="term" value="P:DNA repair"/>
    <property type="evidence" value="ECO:0007669"/>
    <property type="project" value="UniProtKB-KW"/>
</dbReference>
<evidence type="ECO:0000313" key="14">
    <source>
        <dbReference type="Proteomes" id="UP000295674"/>
    </source>
</evidence>
<dbReference type="InterPro" id="IPR047127">
    <property type="entry name" value="MutT-like"/>
</dbReference>
<organism evidence="13 14">
    <name type="scientific">Saccharopolyspora terrae</name>
    <dbReference type="NCBI Taxonomy" id="2530384"/>
    <lineage>
        <taxon>Bacteria</taxon>
        <taxon>Bacillati</taxon>
        <taxon>Actinomycetota</taxon>
        <taxon>Actinomycetes</taxon>
        <taxon>Pseudonocardiales</taxon>
        <taxon>Pseudonocardiaceae</taxon>
        <taxon>Saccharopolyspora</taxon>
    </lineage>
</organism>
<keyword evidence="9" id="KW-0234">DNA repair</keyword>
<dbReference type="InterPro" id="IPR015797">
    <property type="entry name" value="NUDIX_hydrolase-like_dom_sf"/>
</dbReference>
<dbReference type="PANTHER" id="PTHR47707">
    <property type="entry name" value="8-OXO-DGTP DIPHOSPHATASE"/>
    <property type="match status" value="1"/>
</dbReference>
<evidence type="ECO:0000256" key="11">
    <source>
        <dbReference type="ARBA" id="ARBA00038905"/>
    </source>
</evidence>
<protein>
    <recommendedName>
        <fullName evidence="11">8-oxo-dGTP diphosphatase</fullName>
        <ecNumber evidence="11">3.6.1.55</ecNumber>
    </recommendedName>
</protein>
<dbReference type="InterPro" id="IPR020476">
    <property type="entry name" value="Nudix_hydrolase"/>
</dbReference>
<evidence type="ECO:0000256" key="4">
    <source>
        <dbReference type="ARBA" id="ARBA00022705"/>
    </source>
</evidence>
<dbReference type="Proteomes" id="UP000295674">
    <property type="component" value="Unassembled WGS sequence"/>
</dbReference>
<dbReference type="AlphaFoldDB" id="A0A4R4VI04"/>
<evidence type="ECO:0000256" key="1">
    <source>
        <dbReference type="ARBA" id="ARBA00001946"/>
    </source>
</evidence>
<feature type="domain" description="Nudix hydrolase" evidence="12">
    <location>
        <begin position="145"/>
        <end position="272"/>
    </location>
</feature>
<comment type="similarity">
    <text evidence="2">Belongs to the Nudix hydrolase family.</text>
</comment>
<evidence type="ECO:0000256" key="6">
    <source>
        <dbReference type="ARBA" id="ARBA00022763"/>
    </source>
</evidence>
<dbReference type="Pfam" id="PF00293">
    <property type="entry name" value="NUDIX"/>
    <property type="match status" value="1"/>
</dbReference>
<gene>
    <name evidence="13" type="ORF">E1181_24605</name>
</gene>
<keyword evidence="3" id="KW-0515">Mutator protein</keyword>
<keyword evidence="8" id="KW-0460">Magnesium</keyword>
<keyword evidence="4" id="KW-0235">DNA replication</keyword>
<comment type="cofactor">
    <cofactor evidence="1">
        <name>Mg(2+)</name>
        <dbReference type="ChEBI" id="CHEBI:18420"/>
    </cofactor>
</comment>
<dbReference type="CDD" id="cd03425">
    <property type="entry name" value="NUDIX_MutT_NudA_like"/>
    <property type="match status" value="1"/>
</dbReference>
<proteinExistence type="inferred from homology"/>
<keyword evidence="6" id="KW-0227">DNA damage</keyword>
<comment type="catalytic activity">
    <reaction evidence="10">
        <text>8-oxo-dGTP + H2O = 8-oxo-dGMP + diphosphate + H(+)</text>
        <dbReference type="Rhea" id="RHEA:31575"/>
        <dbReference type="ChEBI" id="CHEBI:15377"/>
        <dbReference type="ChEBI" id="CHEBI:15378"/>
        <dbReference type="ChEBI" id="CHEBI:33019"/>
        <dbReference type="ChEBI" id="CHEBI:63224"/>
        <dbReference type="ChEBI" id="CHEBI:77896"/>
        <dbReference type="EC" id="3.6.1.55"/>
    </reaction>
</comment>
<dbReference type="EC" id="3.6.1.55" evidence="11"/>
<dbReference type="PROSITE" id="PS51462">
    <property type="entry name" value="NUDIX"/>
    <property type="match status" value="1"/>
</dbReference>
<evidence type="ECO:0000256" key="5">
    <source>
        <dbReference type="ARBA" id="ARBA00022723"/>
    </source>
</evidence>
<evidence type="ECO:0000256" key="8">
    <source>
        <dbReference type="ARBA" id="ARBA00022842"/>
    </source>
</evidence>
<keyword evidence="5" id="KW-0479">Metal-binding</keyword>